<evidence type="ECO:0000256" key="2">
    <source>
        <dbReference type="SAM" id="SignalP"/>
    </source>
</evidence>
<keyword evidence="1" id="KW-1133">Transmembrane helix</keyword>
<evidence type="ECO:0000313" key="3">
    <source>
        <dbReference type="EMBL" id="KDR77199.1"/>
    </source>
</evidence>
<protein>
    <submittedName>
        <fullName evidence="3">Uncharacterized protein</fullName>
    </submittedName>
</protein>
<dbReference type="PANTHER" id="PTHR35043">
    <property type="entry name" value="TRANSCRIPTION FACTOR DOMAIN-CONTAINING PROTEIN"/>
    <property type="match status" value="1"/>
</dbReference>
<keyword evidence="1" id="KW-0472">Membrane</keyword>
<organism evidence="3 4">
    <name type="scientific">Galerina marginata (strain CBS 339.88)</name>
    <dbReference type="NCBI Taxonomy" id="685588"/>
    <lineage>
        <taxon>Eukaryota</taxon>
        <taxon>Fungi</taxon>
        <taxon>Dikarya</taxon>
        <taxon>Basidiomycota</taxon>
        <taxon>Agaricomycotina</taxon>
        <taxon>Agaricomycetes</taxon>
        <taxon>Agaricomycetidae</taxon>
        <taxon>Agaricales</taxon>
        <taxon>Agaricineae</taxon>
        <taxon>Strophariaceae</taxon>
        <taxon>Galerina</taxon>
    </lineage>
</organism>
<keyword evidence="1" id="KW-0812">Transmembrane</keyword>
<proteinExistence type="predicted"/>
<name>A0A067TBB8_GALM3</name>
<dbReference type="PANTHER" id="PTHR35043:SF7">
    <property type="entry name" value="TRANSCRIPTION FACTOR DOMAIN-CONTAINING PROTEIN"/>
    <property type="match status" value="1"/>
</dbReference>
<feature type="chain" id="PRO_5001646669" evidence="2">
    <location>
        <begin position="18"/>
        <end position="237"/>
    </location>
</feature>
<feature type="signal peptide" evidence="2">
    <location>
        <begin position="1"/>
        <end position="17"/>
    </location>
</feature>
<gene>
    <name evidence="3" type="ORF">GALMADRAFT_435475</name>
</gene>
<accession>A0A067TBB8</accession>
<dbReference type="EMBL" id="KL142377">
    <property type="protein sequence ID" value="KDR77199.1"/>
    <property type="molecule type" value="Genomic_DNA"/>
</dbReference>
<keyword evidence="2" id="KW-0732">Signal</keyword>
<evidence type="ECO:0000256" key="1">
    <source>
        <dbReference type="SAM" id="Phobius"/>
    </source>
</evidence>
<evidence type="ECO:0000313" key="4">
    <source>
        <dbReference type="Proteomes" id="UP000027222"/>
    </source>
</evidence>
<dbReference type="STRING" id="685588.A0A067TBB8"/>
<keyword evidence="4" id="KW-1185">Reference proteome</keyword>
<reference evidence="4" key="1">
    <citation type="journal article" date="2014" name="Proc. Natl. Acad. Sci. U.S.A.">
        <title>Extensive sampling of basidiomycete genomes demonstrates inadequacy of the white-rot/brown-rot paradigm for wood decay fungi.</title>
        <authorList>
            <person name="Riley R."/>
            <person name="Salamov A.A."/>
            <person name="Brown D.W."/>
            <person name="Nagy L.G."/>
            <person name="Floudas D."/>
            <person name="Held B.W."/>
            <person name="Levasseur A."/>
            <person name="Lombard V."/>
            <person name="Morin E."/>
            <person name="Otillar R."/>
            <person name="Lindquist E.A."/>
            <person name="Sun H."/>
            <person name="LaButti K.M."/>
            <person name="Schmutz J."/>
            <person name="Jabbour D."/>
            <person name="Luo H."/>
            <person name="Baker S.E."/>
            <person name="Pisabarro A.G."/>
            <person name="Walton J.D."/>
            <person name="Blanchette R.A."/>
            <person name="Henrissat B."/>
            <person name="Martin F."/>
            <person name="Cullen D."/>
            <person name="Hibbett D.S."/>
            <person name="Grigoriev I.V."/>
        </authorList>
    </citation>
    <scope>NUCLEOTIDE SEQUENCE [LARGE SCALE GENOMIC DNA]</scope>
    <source>
        <strain evidence="4">CBS 339.88</strain>
    </source>
</reference>
<feature type="transmembrane region" description="Helical" evidence="1">
    <location>
        <begin position="211"/>
        <end position="228"/>
    </location>
</feature>
<dbReference type="HOGENOM" id="CLU_022883_3_1_1"/>
<dbReference type="AlphaFoldDB" id="A0A067TBB8"/>
<sequence>MLIILAFLYVFHSTISAAPVSHVLGDTIPTDFNSAPAQCVCAGQQRSLWDILWSCLATIFACTWVSVHPNIPPFGEKWWKTGLRRVELMLWALIAPEMIIMWAMKQWSGARTIAKKYDGHKWTKTHAYFIQMGGFTLFEGGNPKEVLLPEKMDELLLEGRIDFPRVTVEEIWDRSKGDGLSKAIVIGQTTWFIAQCIARRTQGLIVTELELVTGTFAAFNAVIYFLWWNKPLNIRSI</sequence>
<dbReference type="Proteomes" id="UP000027222">
    <property type="component" value="Unassembled WGS sequence"/>
</dbReference>
<dbReference type="OrthoDB" id="9451547at2759"/>